<feature type="transmembrane region" description="Helical" evidence="8">
    <location>
        <begin position="41"/>
        <end position="58"/>
    </location>
</feature>
<dbReference type="InterPro" id="IPR058625">
    <property type="entry name" value="MdtA-like_BSH"/>
</dbReference>
<feature type="region of interest" description="Disordered" evidence="7">
    <location>
        <begin position="405"/>
        <end position="442"/>
    </location>
</feature>
<feature type="domain" description="Multidrug resistance protein MdtA-like alpha-helical hairpin" evidence="9">
    <location>
        <begin position="151"/>
        <end position="221"/>
    </location>
</feature>
<feature type="region of interest" description="Disordered" evidence="7">
    <location>
        <begin position="1"/>
        <end position="33"/>
    </location>
</feature>
<dbReference type="NCBIfam" id="NF008589">
    <property type="entry name" value="PRK11556.1"/>
    <property type="match status" value="1"/>
</dbReference>
<dbReference type="Gene3D" id="2.40.420.20">
    <property type="match status" value="1"/>
</dbReference>
<dbReference type="InterPro" id="IPR058626">
    <property type="entry name" value="MdtA-like_b-barrel"/>
</dbReference>
<accession>A0A3A8J8V4</accession>
<dbReference type="GO" id="GO:1990281">
    <property type="term" value="C:efflux pump complex"/>
    <property type="evidence" value="ECO:0007669"/>
    <property type="project" value="TreeGrafter"/>
</dbReference>
<dbReference type="PANTHER" id="PTHR30469">
    <property type="entry name" value="MULTIDRUG RESISTANCE PROTEIN MDTA"/>
    <property type="match status" value="1"/>
</dbReference>
<sequence>MSTPPPSGPDPAAEASLSPSDDDTSAQAPAEGAPHHRRLRWGWLLLLAGLVLVAVVFMRRHPPATSATTAAGGADGGHGGARGPQPVVTAQATTRDVPVFIVGLGAVTPTASVAVHSRVDGQLMRVTFQEGQHVNEGDLLAEIDPRPYLSQLEQVRGQLARDEAVLENARLDLRRYTALLEQDSVARQTLDTQRALVRQYQGIVKADRGAVAAAELNLAYTRITAPVSGRVGLRLVDPGNIIHAADATGLVVVNTLQPITMIFSIPEDRVPQVMAKLEAREVLAVDAFDRARQQLLATGTLLTVDNQIDPNTGTVRLKATFPNRDSRLFPQQFVNARLRIDTLPGATVVPTAALQHGVQGTFVYVVQPDNTAHLRPVTTGPTDGDDTVITQGVHPGDAVVVEGADKLTQGAPVRRQRALSSGPGVGGSGGADGGTRAPDGGR</sequence>
<dbReference type="NCBIfam" id="TIGR01730">
    <property type="entry name" value="RND_mfp"/>
    <property type="match status" value="1"/>
</dbReference>
<dbReference type="EMBL" id="RAVZ01000106">
    <property type="protein sequence ID" value="RKG86911.1"/>
    <property type="molecule type" value="Genomic_DNA"/>
</dbReference>
<evidence type="ECO:0000256" key="1">
    <source>
        <dbReference type="ARBA" id="ARBA00004236"/>
    </source>
</evidence>
<keyword evidence="6 8" id="KW-0472">Membrane</keyword>
<dbReference type="InterPro" id="IPR058624">
    <property type="entry name" value="MdtA-like_HH"/>
</dbReference>
<comment type="caution">
    <text evidence="13">The sequence shown here is derived from an EMBL/GenBank/DDBJ whole genome shotgun (WGS) entry which is preliminary data.</text>
</comment>
<dbReference type="AlphaFoldDB" id="A0A3A8J8V4"/>
<organism evidence="13 14">
    <name type="scientific">Corallococcus terminator</name>
    <dbReference type="NCBI Taxonomy" id="2316733"/>
    <lineage>
        <taxon>Bacteria</taxon>
        <taxon>Pseudomonadati</taxon>
        <taxon>Myxococcota</taxon>
        <taxon>Myxococcia</taxon>
        <taxon>Myxococcales</taxon>
        <taxon>Cystobacterineae</taxon>
        <taxon>Myxococcaceae</taxon>
        <taxon>Corallococcus</taxon>
    </lineage>
</organism>
<dbReference type="FunFam" id="2.40.420.20:FF:000001">
    <property type="entry name" value="Efflux RND transporter periplasmic adaptor subunit"/>
    <property type="match status" value="1"/>
</dbReference>
<keyword evidence="14" id="KW-1185">Reference proteome</keyword>
<dbReference type="Gene3D" id="2.40.50.100">
    <property type="match status" value="1"/>
</dbReference>
<evidence type="ECO:0000256" key="4">
    <source>
        <dbReference type="ARBA" id="ARBA00022475"/>
    </source>
</evidence>
<evidence type="ECO:0000259" key="11">
    <source>
        <dbReference type="Pfam" id="PF25944"/>
    </source>
</evidence>
<dbReference type="Pfam" id="PF25876">
    <property type="entry name" value="HH_MFP_RND"/>
    <property type="match status" value="1"/>
</dbReference>
<dbReference type="SUPFAM" id="SSF111369">
    <property type="entry name" value="HlyD-like secretion proteins"/>
    <property type="match status" value="1"/>
</dbReference>
<feature type="compositionally biased region" description="Gly residues" evidence="7">
    <location>
        <begin position="73"/>
        <end position="82"/>
    </location>
</feature>
<dbReference type="GO" id="GO:0030313">
    <property type="term" value="C:cell envelope"/>
    <property type="evidence" value="ECO:0007669"/>
    <property type="project" value="UniProtKB-SubCell"/>
</dbReference>
<dbReference type="OrthoDB" id="9772050at2"/>
<reference evidence="14" key="1">
    <citation type="submission" date="2018-09" db="EMBL/GenBank/DDBJ databases">
        <authorList>
            <person name="Livingstone P.G."/>
            <person name="Whitworth D.E."/>
        </authorList>
    </citation>
    <scope>NUCLEOTIDE SEQUENCE [LARGE SCALE GENOMIC DNA]</scope>
    <source>
        <strain evidence="14">CA054A</strain>
    </source>
</reference>
<dbReference type="InterPro" id="IPR058627">
    <property type="entry name" value="MdtA-like_C"/>
</dbReference>
<feature type="compositionally biased region" description="Gly residues" evidence="7">
    <location>
        <begin position="423"/>
        <end position="433"/>
    </location>
</feature>
<evidence type="ECO:0000259" key="10">
    <source>
        <dbReference type="Pfam" id="PF25917"/>
    </source>
</evidence>
<dbReference type="InterPro" id="IPR006143">
    <property type="entry name" value="RND_pump_MFP"/>
</dbReference>
<comment type="subcellular location">
    <subcellularLocation>
        <location evidence="1">Cell membrane</location>
    </subcellularLocation>
</comment>
<protein>
    <submittedName>
        <fullName evidence="13">MdtA/MuxA family multidrug efflux RND transporter periplasmic adaptor subunit</fullName>
    </submittedName>
</protein>
<keyword evidence="8" id="KW-0812">Transmembrane</keyword>
<evidence type="ECO:0000256" key="8">
    <source>
        <dbReference type="SAM" id="Phobius"/>
    </source>
</evidence>
<dbReference type="RefSeq" id="WP_120541698.1">
    <property type="nucleotide sequence ID" value="NZ_RAVZ01000106.1"/>
</dbReference>
<dbReference type="GO" id="GO:0015562">
    <property type="term" value="F:efflux transmembrane transporter activity"/>
    <property type="evidence" value="ECO:0007669"/>
    <property type="project" value="TreeGrafter"/>
</dbReference>
<feature type="region of interest" description="Disordered" evidence="7">
    <location>
        <begin position="66"/>
        <end position="86"/>
    </location>
</feature>
<evidence type="ECO:0000256" key="7">
    <source>
        <dbReference type="SAM" id="MobiDB-lite"/>
    </source>
</evidence>
<feature type="domain" description="Multidrug resistance protein MdtA-like beta-barrel" evidence="11">
    <location>
        <begin position="258"/>
        <end position="342"/>
    </location>
</feature>
<dbReference type="Gene3D" id="1.10.287.470">
    <property type="entry name" value="Helix hairpin bin"/>
    <property type="match status" value="1"/>
</dbReference>
<feature type="domain" description="Multidrug resistance protein MdtA-like barrel-sandwich hybrid" evidence="10">
    <location>
        <begin position="113"/>
        <end position="253"/>
    </location>
</feature>
<dbReference type="Pfam" id="PF25917">
    <property type="entry name" value="BSH_RND"/>
    <property type="match status" value="1"/>
</dbReference>
<dbReference type="Proteomes" id="UP000268094">
    <property type="component" value="Unassembled WGS sequence"/>
</dbReference>
<dbReference type="Gene3D" id="2.40.30.170">
    <property type="match status" value="1"/>
</dbReference>
<name>A0A3A8J8V4_9BACT</name>
<evidence type="ECO:0000256" key="3">
    <source>
        <dbReference type="ARBA" id="ARBA00022448"/>
    </source>
</evidence>
<evidence type="ECO:0000256" key="2">
    <source>
        <dbReference type="ARBA" id="ARBA00009477"/>
    </source>
</evidence>
<keyword evidence="5" id="KW-0997">Cell inner membrane</keyword>
<keyword evidence="8" id="KW-1133">Transmembrane helix</keyword>
<comment type="similarity">
    <text evidence="2">Belongs to the membrane fusion protein (MFP) (TC 8.A.1) family.</text>
</comment>
<dbReference type="PANTHER" id="PTHR30469:SF12">
    <property type="entry name" value="MULTIDRUG RESISTANCE PROTEIN MDTA"/>
    <property type="match status" value="1"/>
</dbReference>
<evidence type="ECO:0000313" key="14">
    <source>
        <dbReference type="Proteomes" id="UP000268094"/>
    </source>
</evidence>
<feature type="domain" description="Multidrug resistance protein MdtA-like C-terminal permuted SH3" evidence="12">
    <location>
        <begin position="346"/>
        <end position="406"/>
    </location>
</feature>
<keyword evidence="4" id="KW-1003">Cell membrane</keyword>
<dbReference type="Pfam" id="PF25967">
    <property type="entry name" value="RND-MFP_C"/>
    <property type="match status" value="1"/>
</dbReference>
<evidence type="ECO:0000256" key="6">
    <source>
        <dbReference type="ARBA" id="ARBA00023136"/>
    </source>
</evidence>
<evidence type="ECO:0000259" key="9">
    <source>
        <dbReference type="Pfam" id="PF25876"/>
    </source>
</evidence>
<evidence type="ECO:0000256" key="5">
    <source>
        <dbReference type="ARBA" id="ARBA00022519"/>
    </source>
</evidence>
<evidence type="ECO:0000313" key="13">
    <source>
        <dbReference type="EMBL" id="RKG86911.1"/>
    </source>
</evidence>
<keyword evidence="3" id="KW-0813">Transport</keyword>
<evidence type="ECO:0000259" key="12">
    <source>
        <dbReference type="Pfam" id="PF25967"/>
    </source>
</evidence>
<gene>
    <name evidence="13" type="primary">mdtA</name>
    <name evidence="13" type="ORF">D7V88_17040</name>
</gene>
<dbReference type="Pfam" id="PF25944">
    <property type="entry name" value="Beta-barrel_RND"/>
    <property type="match status" value="1"/>
</dbReference>
<proteinExistence type="inferred from homology"/>